<dbReference type="SUPFAM" id="SSF53474">
    <property type="entry name" value="alpha/beta-Hydrolases"/>
    <property type="match status" value="1"/>
</dbReference>
<dbReference type="InterPro" id="IPR050955">
    <property type="entry name" value="Plant_Biomass_Hydrol_Est"/>
</dbReference>
<reference evidence="3 4" key="1">
    <citation type="submission" date="2021-11" db="EMBL/GenBank/DDBJ databases">
        <title>Draft genome sequence of Paenibacillus profundus YoMME, a new Gram-positive bacteria with exoelectrogenic properties.</title>
        <authorList>
            <person name="Hubenova Y."/>
            <person name="Hubenova E."/>
            <person name="Manasiev Y."/>
            <person name="Peykov S."/>
            <person name="Mitov M."/>
        </authorList>
    </citation>
    <scope>NUCLEOTIDE SEQUENCE [LARGE SCALE GENOMIC DNA]</scope>
    <source>
        <strain evidence="3 4">YoMME</strain>
    </source>
</reference>
<evidence type="ECO:0000259" key="2">
    <source>
        <dbReference type="Pfam" id="PF01738"/>
    </source>
</evidence>
<keyword evidence="1" id="KW-0732">Signal</keyword>
<dbReference type="EMBL" id="JAJNBZ010000003">
    <property type="protein sequence ID" value="MCE5169100.1"/>
    <property type="molecule type" value="Genomic_DNA"/>
</dbReference>
<dbReference type="Proteomes" id="UP001199916">
    <property type="component" value="Unassembled WGS sequence"/>
</dbReference>
<accession>A0ABS8YAW1</accession>
<dbReference type="Gene3D" id="3.40.50.1820">
    <property type="entry name" value="alpha/beta hydrolase"/>
    <property type="match status" value="1"/>
</dbReference>
<dbReference type="Pfam" id="PF01738">
    <property type="entry name" value="DLH"/>
    <property type="match status" value="1"/>
</dbReference>
<comment type="caution">
    <text evidence="3">The sequence shown here is derived from an EMBL/GenBank/DDBJ whole genome shotgun (WGS) entry which is preliminary data.</text>
</comment>
<dbReference type="InterPro" id="IPR002925">
    <property type="entry name" value="Dienelactn_hydro"/>
</dbReference>
<feature type="domain" description="Dienelactone hydrolase" evidence="2">
    <location>
        <begin position="92"/>
        <end position="196"/>
    </location>
</feature>
<dbReference type="InterPro" id="IPR029058">
    <property type="entry name" value="AB_hydrolase_fold"/>
</dbReference>
<evidence type="ECO:0000313" key="3">
    <source>
        <dbReference type="EMBL" id="MCE5169100.1"/>
    </source>
</evidence>
<dbReference type="PANTHER" id="PTHR43037">
    <property type="entry name" value="UNNAMED PRODUCT-RELATED"/>
    <property type="match status" value="1"/>
</dbReference>
<dbReference type="RefSeq" id="WP_233696176.1">
    <property type="nucleotide sequence ID" value="NZ_JAJNBZ010000003.1"/>
</dbReference>
<organism evidence="3 4">
    <name type="scientific">Paenibacillus profundus</name>
    <dbReference type="NCBI Taxonomy" id="1173085"/>
    <lineage>
        <taxon>Bacteria</taxon>
        <taxon>Bacillati</taxon>
        <taxon>Bacillota</taxon>
        <taxon>Bacilli</taxon>
        <taxon>Bacillales</taxon>
        <taxon>Paenibacillaceae</taxon>
        <taxon>Paenibacillus</taxon>
    </lineage>
</organism>
<proteinExistence type="predicted"/>
<name>A0ABS8YAW1_9BACL</name>
<sequence>MSQTVLRMEKELKKKVQLNYLLHLPDGYEKGSPKKWPLILFLHGAGECGDDIELVKIHGIPKIVEQKPDFPFVAVSPQCPADSSWNVEQDAVMALVDEITAHHNVDSKRIYLTGLSMGGYGTWHLAAEYPGRFAAIAPICGGGNPKRINELKGTPVWVFHGAKDNVVPLAKSEEMVSTLQANGGDVKFTVYPDLKHNSWTTTYDNPELYTWFLSHSI</sequence>
<keyword evidence="4" id="KW-1185">Reference proteome</keyword>
<gene>
    <name evidence="3" type="ORF">LQV63_07230</name>
</gene>
<evidence type="ECO:0000313" key="4">
    <source>
        <dbReference type="Proteomes" id="UP001199916"/>
    </source>
</evidence>
<protein>
    <submittedName>
        <fullName evidence="3">Prolyl oligopeptidase family serine peptidase</fullName>
    </submittedName>
</protein>
<dbReference type="PANTHER" id="PTHR43037:SF1">
    <property type="entry name" value="BLL1128 PROTEIN"/>
    <property type="match status" value="1"/>
</dbReference>
<evidence type="ECO:0000256" key="1">
    <source>
        <dbReference type="ARBA" id="ARBA00022729"/>
    </source>
</evidence>